<dbReference type="SUPFAM" id="SSF57716">
    <property type="entry name" value="Glucocorticoid receptor-like (DNA-binding domain)"/>
    <property type="match status" value="1"/>
</dbReference>
<feature type="transmembrane region" description="Helical" evidence="1">
    <location>
        <begin position="30"/>
        <end position="49"/>
    </location>
</feature>
<proteinExistence type="predicted"/>
<name>A0AAT9J7E0_9VIRU</name>
<reference evidence="2" key="2">
    <citation type="submission" date="2024-03" db="EMBL/GenBank/DDBJ databases">
        <authorList>
            <person name="Ni Y."/>
            <person name="Xu T."/>
            <person name="Yan S."/>
            <person name="Chen L."/>
            <person name="Wang Y."/>
        </authorList>
    </citation>
    <scope>NUCLEOTIDE SEQUENCE</scope>
    <source>
        <strain evidence="2">NTM1</strain>
    </source>
</reference>
<reference evidence="2" key="1">
    <citation type="journal article" date="2024" name="Environ. Microbiol. Rep.">
        <title>Hiding in plain sight: The discovery of complete genomes of 11 hypothetical spindle-shaped viruses that putatively infect mesophilic ammonia-oxidizing archaea.</title>
        <authorList>
            <person name="Ni Y."/>
            <person name="Xu T."/>
            <person name="Yan S."/>
            <person name="Chen L."/>
            <person name="Wang Y."/>
        </authorList>
    </citation>
    <scope>NUCLEOTIDE SEQUENCE</scope>
    <source>
        <strain evidence="2">NTM1</strain>
    </source>
</reference>
<evidence type="ECO:0000313" key="2">
    <source>
        <dbReference type="EMBL" id="DBA51980.1"/>
    </source>
</evidence>
<sequence>MNAMIKMWLSMGSMDVFLTLYTYFILAGTWYVYLSIAPTILLLGIGLPLQRIGSEITRGYKKQNGKCYNCNLQMDEDTATLEEGHVYCKSCHNALFGHLYEERDGVWYRKKEDKK</sequence>
<accession>A0AAT9J7E0</accession>
<keyword evidence="1" id="KW-0472">Membrane</keyword>
<dbReference type="EMBL" id="BK067788">
    <property type="protein sequence ID" value="DBA51980.1"/>
    <property type="molecule type" value="Genomic_DNA"/>
</dbReference>
<keyword evidence="1" id="KW-1133">Transmembrane helix</keyword>
<protein>
    <submittedName>
        <fullName evidence="2">ORF22</fullName>
    </submittedName>
</protein>
<evidence type="ECO:0000256" key="1">
    <source>
        <dbReference type="SAM" id="Phobius"/>
    </source>
</evidence>
<dbReference type="Gene3D" id="2.10.110.10">
    <property type="entry name" value="Cysteine Rich Protein"/>
    <property type="match status" value="1"/>
</dbReference>
<organism evidence="2">
    <name type="scientific">Nitrosopumilaceae spindle-shaped virus</name>
    <dbReference type="NCBI Taxonomy" id="3065433"/>
    <lineage>
        <taxon>Viruses</taxon>
    </lineage>
</organism>
<keyword evidence="1" id="KW-0812">Transmembrane</keyword>